<dbReference type="PANTHER" id="PTHR37533">
    <property type="entry name" value="FLAGELLAR HOOK-LENGTH CONTROL PROTEIN"/>
    <property type="match status" value="1"/>
</dbReference>
<dbReference type="Gene3D" id="3.30.750.140">
    <property type="match status" value="1"/>
</dbReference>
<dbReference type="AlphaFoldDB" id="A0A3N1PDI0"/>
<feature type="compositionally biased region" description="Basic and acidic residues" evidence="1">
    <location>
        <begin position="143"/>
        <end position="166"/>
    </location>
</feature>
<keyword evidence="4" id="KW-1185">Reference proteome</keyword>
<feature type="compositionally biased region" description="Basic and acidic residues" evidence="1">
    <location>
        <begin position="61"/>
        <end position="93"/>
    </location>
</feature>
<organism evidence="3 4">
    <name type="scientific">Gallaecimonas pentaromativorans</name>
    <dbReference type="NCBI Taxonomy" id="584787"/>
    <lineage>
        <taxon>Bacteria</taxon>
        <taxon>Pseudomonadati</taxon>
        <taxon>Pseudomonadota</taxon>
        <taxon>Gammaproteobacteria</taxon>
        <taxon>Enterobacterales</taxon>
        <taxon>Gallaecimonadaceae</taxon>
        <taxon>Gallaecimonas</taxon>
    </lineage>
</organism>
<accession>A0A3N1PDI0</accession>
<keyword evidence="3" id="KW-0969">Cilium</keyword>
<feature type="compositionally biased region" description="Polar residues" evidence="1">
    <location>
        <begin position="48"/>
        <end position="59"/>
    </location>
</feature>
<feature type="region of interest" description="Disordered" evidence="1">
    <location>
        <begin position="114"/>
        <end position="166"/>
    </location>
</feature>
<dbReference type="Pfam" id="PF02120">
    <property type="entry name" value="Flg_hook"/>
    <property type="match status" value="1"/>
</dbReference>
<dbReference type="InterPro" id="IPR021136">
    <property type="entry name" value="Flagellar_hook_control-like_C"/>
</dbReference>
<comment type="caution">
    <text evidence="3">The sequence shown here is derived from an EMBL/GenBank/DDBJ whole genome shotgun (WGS) entry which is preliminary data.</text>
</comment>
<evidence type="ECO:0000256" key="1">
    <source>
        <dbReference type="SAM" id="MobiDB-lite"/>
    </source>
</evidence>
<feature type="compositionally biased region" description="Low complexity" evidence="1">
    <location>
        <begin position="120"/>
        <end position="142"/>
    </location>
</feature>
<evidence type="ECO:0000313" key="3">
    <source>
        <dbReference type="EMBL" id="ROQ25888.1"/>
    </source>
</evidence>
<evidence type="ECO:0000259" key="2">
    <source>
        <dbReference type="Pfam" id="PF02120"/>
    </source>
</evidence>
<dbReference type="RefSeq" id="WP_123421613.1">
    <property type="nucleotide sequence ID" value="NZ_JBLXEP010000002.1"/>
</dbReference>
<dbReference type="Proteomes" id="UP000268033">
    <property type="component" value="Unassembled WGS sequence"/>
</dbReference>
<dbReference type="STRING" id="584787.GCA_001247655_02947"/>
<protein>
    <submittedName>
        <fullName evidence="3">Flagellar hook-length control protein FliK</fullName>
    </submittedName>
</protein>
<feature type="domain" description="Flagellar hook-length control protein-like C-terminal" evidence="2">
    <location>
        <begin position="294"/>
        <end position="375"/>
    </location>
</feature>
<dbReference type="InterPro" id="IPR038610">
    <property type="entry name" value="FliK-like_C_sf"/>
</dbReference>
<sequence length="418" mass="43849">MKTHNFAAPVSQFAKASDIKASGDSAPKGFFGRQMAAVKAGAEAKPQTFAQPQVKTTDLQRAGEDALTPKEIAAEDASKATAKGKDTSEHADSSQDTPTALALALRGFRDIKVPAKEQSTAEPEAKAPLALEPAQAALTEATAKPKADDKDPHKKTEAPDKGDSAADAKVLTLNLPFSQITLKVPAHPSKDATTASATGAVDGIGGAGAKEPKLAQAGGDALKLDKLELMSSTDKNLHLGAPSQDSLLASQQGGTGKLTALPEWAPIKMAAGNPAQSQPGQLQNGQELAAALGDRLQLQVSQQIKEARVRLDPPDMGRVDLTVRMEGDRLSVHLQASQPMVRDMLHQQLDRLRLDLVQQHGTQVEVSVGQDRGQSGRQGGGDPRSQEPQIMAAQVTASGDEEQRAQPDLPQGWVSTTA</sequence>
<name>A0A3N1PDI0_9GAMM</name>
<dbReference type="CDD" id="cd17470">
    <property type="entry name" value="T3SS_Flik_C"/>
    <property type="match status" value="1"/>
</dbReference>
<feature type="region of interest" description="Disordered" evidence="1">
    <location>
        <begin position="365"/>
        <end position="418"/>
    </location>
</feature>
<evidence type="ECO:0000313" key="4">
    <source>
        <dbReference type="Proteomes" id="UP000268033"/>
    </source>
</evidence>
<dbReference type="InterPro" id="IPR052563">
    <property type="entry name" value="FliK"/>
</dbReference>
<feature type="region of interest" description="Disordered" evidence="1">
    <location>
        <begin position="41"/>
        <end position="100"/>
    </location>
</feature>
<keyword evidence="3" id="KW-0282">Flagellum</keyword>
<proteinExistence type="predicted"/>
<keyword evidence="3" id="KW-0966">Cell projection</keyword>
<gene>
    <name evidence="3" type="ORF">EDC28_105199</name>
</gene>
<dbReference type="PANTHER" id="PTHR37533:SF2">
    <property type="entry name" value="FLAGELLAR HOOK-LENGTH CONTROL PROTEIN"/>
    <property type="match status" value="1"/>
</dbReference>
<dbReference type="EMBL" id="RJUL01000005">
    <property type="protein sequence ID" value="ROQ25888.1"/>
    <property type="molecule type" value="Genomic_DNA"/>
</dbReference>
<reference evidence="3 4" key="1">
    <citation type="submission" date="2018-11" db="EMBL/GenBank/DDBJ databases">
        <title>Genomic Encyclopedia of Type Strains, Phase IV (KMG-IV): sequencing the most valuable type-strain genomes for metagenomic binning, comparative biology and taxonomic classification.</title>
        <authorList>
            <person name="Goeker M."/>
        </authorList>
    </citation>
    <scope>NUCLEOTIDE SEQUENCE [LARGE SCALE GENOMIC DNA]</scope>
    <source>
        <strain evidence="3 4">DSM 21945</strain>
    </source>
</reference>